<gene>
    <name evidence="2" type="ORF">ACFOPQ_08475</name>
</gene>
<dbReference type="InterPro" id="IPR011335">
    <property type="entry name" value="Restrct_endonuc-II-like"/>
</dbReference>
<reference evidence="3" key="1">
    <citation type="journal article" date="2019" name="Int. J. Syst. Evol. Microbiol.">
        <title>The Global Catalogue of Microorganisms (GCM) 10K type strain sequencing project: providing services to taxonomists for standard genome sequencing and annotation.</title>
        <authorList>
            <consortium name="The Broad Institute Genomics Platform"/>
            <consortium name="The Broad Institute Genome Sequencing Center for Infectious Disease"/>
            <person name="Wu L."/>
            <person name="Ma J."/>
        </authorList>
    </citation>
    <scope>NUCLEOTIDE SEQUENCE [LARGE SCALE GENOMIC DNA]</scope>
    <source>
        <strain evidence="3">CCTCC AB 2013263</strain>
    </source>
</reference>
<accession>A0ABV8A526</accession>
<comment type="caution">
    <text evidence="2">The sequence shown here is derived from an EMBL/GenBank/DDBJ whole genome shotgun (WGS) entry which is preliminary data.</text>
</comment>
<keyword evidence="3" id="KW-1185">Reference proteome</keyword>
<sequence length="161" mass="18363">MAYRSPGTSFSTGVARTLRKNMTPEERLLWSQLKSARLGVSFRRQEVIGQDVVDFVCYPARLVVELNGSQHLNSETDRVRDARLGADGFIWTPIESLTERFNPSEARRRKTGSGRGVGKLVLFQFVNGTDGIRITVLRFWNNEVRNNLEGVLERISEHLKR</sequence>
<evidence type="ECO:0000313" key="3">
    <source>
        <dbReference type="Proteomes" id="UP001595748"/>
    </source>
</evidence>
<evidence type="ECO:0000313" key="2">
    <source>
        <dbReference type="EMBL" id="MFC3860797.1"/>
    </source>
</evidence>
<dbReference type="EMBL" id="JBHRZF010000099">
    <property type="protein sequence ID" value="MFC3860797.1"/>
    <property type="molecule type" value="Genomic_DNA"/>
</dbReference>
<dbReference type="RefSeq" id="WP_380077078.1">
    <property type="nucleotide sequence ID" value="NZ_JBHRZF010000099.1"/>
</dbReference>
<keyword evidence="2" id="KW-0255">Endonuclease</keyword>
<dbReference type="InterPro" id="IPR047216">
    <property type="entry name" value="Endonuclease_DUF559_bact"/>
</dbReference>
<dbReference type="PANTHER" id="PTHR38590">
    <property type="entry name" value="BLL0828 PROTEIN"/>
    <property type="match status" value="1"/>
</dbReference>
<dbReference type="GO" id="GO:0004519">
    <property type="term" value="F:endonuclease activity"/>
    <property type="evidence" value="ECO:0007669"/>
    <property type="project" value="UniProtKB-KW"/>
</dbReference>
<dbReference type="Proteomes" id="UP001595748">
    <property type="component" value="Unassembled WGS sequence"/>
</dbReference>
<proteinExistence type="predicted"/>
<keyword evidence="2" id="KW-0378">Hydrolase</keyword>
<keyword evidence="2" id="KW-0540">Nuclease</keyword>
<feature type="domain" description="DUF559" evidence="1">
    <location>
        <begin position="135"/>
        <end position="159"/>
    </location>
</feature>
<name>A0ABV8A526_9DEIO</name>
<dbReference type="SUPFAM" id="SSF52980">
    <property type="entry name" value="Restriction endonuclease-like"/>
    <property type="match status" value="1"/>
</dbReference>
<dbReference type="PANTHER" id="PTHR38590:SF1">
    <property type="entry name" value="BLL0828 PROTEIN"/>
    <property type="match status" value="1"/>
</dbReference>
<dbReference type="Gene3D" id="3.40.960.10">
    <property type="entry name" value="VSR Endonuclease"/>
    <property type="match status" value="1"/>
</dbReference>
<dbReference type="Pfam" id="PF04480">
    <property type="entry name" value="DUF559"/>
    <property type="match status" value="2"/>
</dbReference>
<organism evidence="2 3">
    <name type="scientific">Deinococcus antarcticus</name>
    <dbReference type="NCBI Taxonomy" id="1298767"/>
    <lineage>
        <taxon>Bacteria</taxon>
        <taxon>Thermotogati</taxon>
        <taxon>Deinococcota</taxon>
        <taxon>Deinococci</taxon>
        <taxon>Deinococcales</taxon>
        <taxon>Deinococcaceae</taxon>
        <taxon>Deinococcus</taxon>
    </lineage>
</organism>
<dbReference type="CDD" id="cd01038">
    <property type="entry name" value="Endonuclease_DUF559"/>
    <property type="match status" value="1"/>
</dbReference>
<dbReference type="InterPro" id="IPR007569">
    <property type="entry name" value="DUF559"/>
</dbReference>
<feature type="domain" description="DUF559" evidence="1">
    <location>
        <begin position="14"/>
        <end position="89"/>
    </location>
</feature>
<evidence type="ECO:0000259" key="1">
    <source>
        <dbReference type="Pfam" id="PF04480"/>
    </source>
</evidence>
<protein>
    <submittedName>
        <fullName evidence="2">Endonuclease domain-containing protein</fullName>
    </submittedName>
</protein>